<sequence>MNKFLDIFKETLSSISHPRFFETERGFQGELNARLAQTLKGIIPDQHVIEEEYQKRFKAHGIRIRPDIIIHTPFQQNAHESRTEGNFAAIQIKLKAGEKDAKEDFEKLDLMFEKLNYPLGIFINISSNETFYEKYEGKYIERLHCFSVELTKSGEVIIDKNPKCNNEINERLNKRIKEVLGFDDVGLDLYNESQRNELSEIDESMMISGLDLIEAQLIHSEFLDEMTTALKTKDAQGASDAANKLIERLDELIDKTEDSEIKESLSKVADHLYRKFLKHSKR</sequence>
<protein>
    <submittedName>
        <fullName evidence="2">Uncharacterized protein</fullName>
    </submittedName>
</protein>
<name>A0ABW3K2M2_9BACT</name>
<keyword evidence="1" id="KW-0175">Coiled coil</keyword>
<dbReference type="EMBL" id="JBHTKA010000002">
    <property type="protein sequence ID" value="MFD0999686.1"/>
    <property type="molecule type" value="Genomic_DNA"/>
</dbReference>
<gene>
    <name evidence="2" type="ORF">ACFQ21_10225</name>
</gene>
<comment type="caution">
    <text evidence="2">The sequence shown here is derived from an EMBL/GenBank/DDBJ whole genome shotgun (WGS) entry which is preliminary data.</text>
</comment>
<dbReference type="RefSeq" id="WP_377578593.1">
    <property type="nucleotide sequence ID" value="NZ_JBHTKA010000002.1"/>
</dbReference>
<evidence type="ECO:0000313" key="2">
    <source>
        <dbReference type="EMBL" id="MFD0999686.1"/>
    </source>
</evidence>
<proteinExistence type="predicted"/>
<keyword evidence="3" id="KW-1185">Reference proteome</keyword>
<reference evidence="3" key="1">
    <citation type="journal article" date="2019" name="Int. J. Syst. Evol. Microbiol.">
        <title>The Global Catalogue of Microorganisms (GCM) 10K type strain sequencing project: providing services to taxonomists for standard genome sequencing and annotation.</title>
        <authorList>
            <consortium name="The Broad Institute Genomics Platform"/>
            <consortium name="The Broad Institute Genome Sequencing Center for Infectious Disease"/>
            <person name="Wu L."/>
            <person name="Ma J."/>
        </authorList>
    </citation>
    <scope>NUCLEOTIDE SEQUENCE [LARGE SCALE GENOMIC DNA]</scope>
    <source>
        <strain evidence="3">CCUG 58938</strain>
    </source>
</reference>
<organism evidence="2 3">
    <name type="scientific">Ohtaekwangia kribbensis</name>
    <dbReference type="NCBI Taxonomy" id="688913"/>
    <lineage>
        <taxon>Bacteria</taxon>
        <taxon>Pseudomonadati</taxon>
        <taxon>Bacteroidota</taxon>
        <taxon>Cytophagia</taxon>
        <taxon>Cytophagales</taxon>
        <taxon>Fulvivirgaceae</taxon>
        <taxon>Ohtaekwangia</taxon>
    </lineage>
</organism>
<evidence type="ECO:0000313" key="3">
    <source>
        <dbReference type="Proteomes" id="UP001597112"/>
    </source>
</evidence>
<dbReference type="Proteomes" id="UP001597112">
    <property type="component" value="Unassembled WGS sequence"/>
</dbReference>
<feature type="coiled-coil region" evidence="1">
    <location>
        <begin position="235"/>
        <end position="262"/>
    </location>
</feature>
<evidence type="ECO:0000256" key="1">
    <source>
        <dbReference type="SAM" id="Coils"/>
    </source>
</evidence>
<accession>A0ABW3K2M2</accession>